<organism evidence="2 3">
    <name type="scientific">Porphyra umbilicalis</name>
    <name type="common">Purple laver</name>
    <name type="synonym">Red alga</name>
    <dbReference type="NCBI Taxonomy" id="2786"/>
    <lineage>
        <taxon>Eukaryota</taxon>
        <taxon>Rhodophyta</taxon>
        <taxon>Bangiophyceae</taxon>
        <taxon>Bangiales</taxon>
        <taxon>Bangiaceae</taxon>
        <taxon>Porphyra</taxon>
    </lineage>
</organism>
<feature type="compositionally biased region" description="Low complexity" evidence="1">
    <location>
        <begin position="98"/>
        <end position="119"/>
    </location>
</feature>
<feature type="region of interest" description="Disordered" evidence="1">
    <location>
        <begin position="259"/>
        <end position="286"/>
    </location>
</feature>
<protein>
    <submittedName>
        <fullName evidence="2">Uncharacterized protein</fullName>
    </submittedName>
</protein>
<name>A0A1X6P546_PORUM</name>
<sequence length="410" mass="44208">MGTPRPPTSRPRPPPARPPSAPSTTPDWSRVPYDTSRYSAAEASVASMFLTVLRRLATTAPPPPPPPSRAPAGAGRLSGLPPPPARVTSPPPRLSGLAPPAARRGPATAPAARRTAGASAPPPPRLPHGRWRAPAASHRQLPRGPPRAVARQRASSALRPLVARRPPPLPCLRGRAAVRAPRLHRVQLRSRSGAGRSRLGRRVLLVSWPLTDATASWPPLLRRKGPRRRAAAAAPWASWAATSHAVCSRRRRWRAGCGTSAIPAGGRGSSAPSCPMRPTSRSTTSPMRLATGMAMPTRALRRASWKTPTCRRGAVCLACATPCPVSSCPSCRRSRRCRTRRGHGCLPCTPTRPLSTPPPSCRVHHRRPSRTLRVGPRSRRPRGRALTSFILMMRRAAARRRWSRASLRAT</sequence>
<accession>A0A1X6P546</accession>
<proteinExistence type="predicted"/>
<dbReference type="Proteomes" id="UP000218209">
    <property type="component" value="Unassembled WGS sequence"/>
</dbReference>
<keyword evidence="3" id="KW-1185">Reference proteome</keyword>
<feature type="region of interest" description="Disordered" evidence="1">
    <location>
        <begin position="1"/>
        <end position="32"/>
    </location>
</feature>
<reference evidence="2 3" key="1">
    <citation type="submission" date="2017-03" db="EMBL/GenBank/DDBJ databases">
        <title>WGS assembly of Porphyra umbilicalis.</title>
        <authorList>
            <person name="Brawley S.H."/>
            <person name="Blouin N.A."/>
            <person name="Ficko-Blean E."/>
            <person name="Wheeler G.L."/>
            <person name="Lohr M."/>
            <person name="Goodson H.V."/>
            <person name="Jenkins J.W."/>
            <person name="Blaby-Haas C.E."/>
            <person name="Helliwell K.E."/>
            <person name="Chan C."/>
            <person name="Marriage T."/>
            <person name="Bhattacharya D."/>
            <person name="Klein A.S."/>
            <person name="Badis Y."/>
            <person name="Brodie J."/>
            <person name="Cao Y."/>
            <person name="Collen J."/>
            <person name="Dittami S.M."/>
            <person name="Gachon C.M."/>
            <person name="Green B.R."/>
            <person name="Karpowicz S."/>
            <person name="Kim J.W."/>
            <person name="Kudahl U."/>
            <person name="Lin S."/>
            <person name="Michel G."/>
            <person name="Mittag M."/>
            <person name="Olson B.J."/>
            <person name="Pangilinan J."/>
            <person name="Peng Y."/>
            <person name="Qiu H."/>
            <person name="Shu S."/>
            <person name="Singer J.T."/>
            <person name="Smith A.G."/>
            <person name="Sprecher B.N."/>
            <person name="Wagner V."/>
            <person name="Wang W."/>
            <person name="Wang Z.-Y."/>
            <person name="Yan J."/>
            <person name="Yarish C."/>
            <person name="Zoeuner-Riek S."/>
            <person name="Zhuang Y."/>
            <person name="Zou Y."/>
            <person name="Lindquist E.A."/>
            <person name="Grimwood J."/>
            <person name="Barry K."/>
            <person name="Rokhsar D.S."/>
            <person name="Schmutz J."/>
            <person name="Stiller J.W."/>
            <person name="Grossman A.R."/>
            <person name="Prochnik S.E."/>
        </authorList>
    </citation>
    <scope>NUCLEOTIDE SEQUENCE [LARGE SCALE GENOMIC DNA]</scope>
    <source>
        <strain evidence="2">4086291</strain>
    </source>
</reference>
<feature type="compositionally biased region" description="Pro residues" evidence="1">
    <location>
        <begin position="60"/>
        <end position="69"/>
    </location>
</feature>
<feature type="region of interest" description="Disordered" evidence="1">
    <location>
        <begin position="57"/>
        <end position="148"/>
    </location>
</feature>
<evidence type="ECO:0000313" key="3">
    <source>
        <dbReference type="Proteomes" id="UP000218209"/>
    </source>
</evidence>
<feature type="compositionally biased region" description="Pro residues" evidence="1">
    <location>
        <begin position="80"/>
        <end position="93"/>
    </location>
</feature>
<dbReference type="EMBL" id="KV918883">
    <property type="protein sequence ID" value="OSX76002.1"/>
    <property type="molecule type" value="Genomic_DNA"/>
</dbReference>
<feature type="compositionally biased region" description="Pro residues" evidence="1">
    <location>
        <begin position="1"/>
        <end position="21"/>
    </location>
</feature>
<gene>
    <name evidence="2" type="ORF">BU14_0212s0022</name>
</gene>
<evidence type="ECO:0000313" key="2">
    <source>
        <dbReference type="EMBL" id="OSX76002.1"/>
    </source>
</evidence>
<evidence type="ECO:0000256" key="1">
    <source>
        <dbReference type="SAM" id="MobiDB-lite"/>
    </source>
</evidence>
<dbReference type="AlphaFoldDB" id="A0A1X6P546"/>